<dbReference type="Pfam" id="PF00931">
    <property type="entry name" value="NB-ARC"/>
    <property type="match status" value="1"/>
</dbReference>
<sequence>MAYGAVCCLETTIENLLKSSHISIVQNSSSSPQIIKLLYEEVLSSKEFFGEFNAWRSTINMKMVKTLEAEIIDVVYQLEDVIEPHLSNQFHSQSEQESDYPPLMVYSVDLQEIKQDIDSFIETVKEMKRSYTIPHQKKKKKKMNRLINLSRSERMIVSLYGMAGIGKTTFANKLFQDPFIVSRYSRLVFVTVGPKYRLADILVDILTQVNYNNIDEEEIMEGKHVLNELKRRVYESLESSRYLIVLDDIWDKELCYELLNLFPDNENGSRVLLTSRICRVAECAKLLNTFEIPLLSKREKPFSYELAKAVKKIAENCEGLPLTLVIVADILSNTDRTLEYWNNVADDKQHSVYKDAYDQMSKVLYPSYDYLEQHLKACFLYVGAFPQNYLVYVFDLIDLLSAEGFLNPEPIHNVDPNATFKNGTYAYTYELRSKNVIMFDKEARGYHLHSSLWYLCNKEAAKTKLFYALNCRADALPEEGTKYHRRLCIRNSILFAIEDVHNSIAFASNVRSLLCTGPFHEYPVPLPLEHLRLLRVLEALSIRFYEFPIEVVKLVQLRYFALFYDGNLPTSISKLWNLQHLIIHQFSNIKSVGNASYMPDEIWNMNELKCLRIRGRNLPHPCEGSLLPNLLKLSGVGPKSCTKDVFEKIPNLKELVITIEVAPNATEGMGCFDHISHLHELEVLECYIMNPILKTNVVTPLAPLSDFPSSLTTLILGGLGYTWEEMSPKWEVHDNEFQSLEFLHIGDTDLEQWTFQNFSCLSAIKYLEIVHCYKLKEIPMTFGKALQIIEVIDCDPTVVKCANKLKQDWEDKYCDHDSSLDLNVHSSWDDGKIQSRPPY</sequence>
<evidence type="ECO:0000256" key="1">
    <source>
        <dbReference type="ARBA" id="ARBA00022614"/>
    </source>
</evidence>
<dbReference type="Gene3D" id="3.80.10.10">
    <property type="entry name" value="Ribonuclease Inhibitor"/>
    <property type="match status" value="1"/>
</dbReference>
<dbReference type="InterPro" id="IPR055414">
    <property type="entry name" value="LRR_R13L4/SHOC2-like"/>
</dbReference>
<dbReference type="InterPro" id="IPR042197">
    <property type="entry name" value="Apaf_helical"/>
</dbReference>
<dbReference type="Gene3D" id="1.20.5.4130">
    <property type="match status" value="1"/>
</dbReference>
<dbReference type="SUPFAM" id="SSF52540">
    <property type="entry name" value="P-loop containing nucleoside triphosphate hydrolases"/>
    <property type="match status" value="1"/>
</dbReference>
<evidence type="ECO:0000313" key="6">
    <source>
        <dbReference type="EMBL" id="EYU17687.1"/>
    </source>
</evidence>
<name>A0A022PN90_ERYGU</name>
<gene>
    <name evidence="6" type="ORF">MIMGU_mgv1a026771mg</name>
</gene>
<dbReference type="GO" id="GO:0043531">
    <property type="term" value="F:ADP binding"/>
    <property type="evidence" value="ECO:0007669"/>
    <property type="project" value="InterPro"/>
</dbReference>
<dbReference type="Gene3D" id="3.40.50.300">
    <property type="entry name" value="P-loop containing nucleotide triphosphate hydrolases"/>
    <property type="match status" value="1"/>
</dbReference>
<dbReference type="InterPro" id="IPR002182">
    <property type="entry name" value="NB-ARC"/>
</dbReference>
<dbReference type="Proteomes" id="UP000030748">
    <property type="component" value="Unassembled WGS sequence"/>
</dbReference>
<protein>
    <submittedName>
        <fullName evidence="6">Uncharacterized protein</fullName>
    </submittedName>
</protein>
<evidence type="ECO:0000259" key="5">
    <source>
        <dbReference type="Pfam" id="PF23598"/>
    </source>
</evidence>
<keyword evidence="3" id="KW-0611">Plant defense</keyword>
<evidence type="ECO:0000313" key="7">
    <source>
        <dbReference type="Proteomes" id="UP000030748"/>
    </source>
</evidence>
<accession>A0A022PN90</accession>
<dbReference type="GO" id="GO:0051707">
    <property type="term" value="P:response to other organism"/>
    <property type="evidence" value="ECO:0007669"/>
    <property type="project" value="UniProtKB-ARBA"/>
</dbReference>
<evidence type="ECO:0000256" key="2">
    <source>
        <dbReference type="ARBA" id="ARBA00022737"/>
    </source>
</evidence>
<dbReference type="GO" id="GO:0005737">
    <property type="term" value="C:cytoplasm"/>
    <property type="evidence" value="ECO:0007669"/>
    <property type="project" value="UniProtKB-SubCell"/>
</dbReference>
<dbReference type="eggNOG" id="KOG4658">
    <property type="taxonomic scope" value="Eukaryota"/>
</dbReference>
<reference evidence="6 7" key="1">
    <citation type="journal article" date="2013" name="Proc. Natl. Acad. Sci. U.S.A.">
        <title>Fine-scale variation in meiotic recombination in Mimulus inferred from population shotgun sequencing.</title>
        <authorList>
            <person name="Hellsten U."/>
            <person name="Wright K.M."/>
            <person name="Jenkins J."/>
            <person name="Shu S."/>
            <person name="Yuan Y."/>
            <person name="Wessler S.R."/>
            <person name="Schmutz J."/>
            <person name="Willis J.H."/>
            <person name="Rokhsar D.S."/>
        </authorList>
    </citation>
    <scope>NUCLEOTIDE SEQUENCE [LARGE SCALE GENOMIC DNA]</scope>
    <source>
        <strain evidence="7">cv. DUN x IM62</strain>
    </source>
</reference>
<evidence type="ECO:0000256" key="3">
    <source>
        <dbReference type="ARBA" id="ARBA00022821"/>
    </source>
</evidence>
<organism evidence="6 7">
    <name type="scientific">Erythranthe guttata</name>
    <name type="common">Yellow monkey flower</name>
    <name type="synonym">Mimulus guttatus</name>
    <dbReference type="NCBI Taxonomy" id="4155"/>
    <lineage>
        <taxon>Eukaryota</taxon>
        <taxon>Viridiplantae</taxon>
        <taxon>Streptophyta</taxon>
        <taxon>Embryophyta</taxon>
        <taxon>Tracheophyta</taxon>
        <taxon>Spermatophyta</taxon>
        <taxon>Magnoliopsida</taxon>
        <taxon>eudicotyledons</taxon>
        <taxon>Gunneridae</taxon>
        <taxon>Pentapetalae</taxon>
        <taxon>asterids</taxon>
        <taxon>lamiids</taxon>
        <taxon>Lamiales</taxon>
        <taxon>Phrymaceae</taxon>
        <taxon>Erythranthe</taxon>
    </lineage>
</organism>
<dbReference type="SUPFAM" id="SSF52058">
    <property type="entry name" value="L domain-like"/>
    <property type="match status" value="1"/>
</dbReference>
<dbReference type="InterPro" id="IPR044974">
    <property type="entry name" value="Disease_R_plants"/>
</dbReference>
<dbReference type="InterPro" id="IPR032675">
    <property type="entry name" value="LRR_dom_sf"/>
</dbReference>
<keyword evidence="7" id="KW-1185">Reference proteome</keyword>
<evidence type="ECO:0000259" key="4">
    <source>
        <dbReference type="Pfam" id="PF00931"/>
    </source>
</evidence>
<dbReference type="EMBL" id="KI632363">
    <property type="protein sequence ID" value="EYU17687.1"/>
    <property type="molecule type" value="Genomic_DNA"/>
</dbReference>
<dbReference type="GO" id="GO:0006952">
    <property type="term" value="P:defense response"/>
    <property type="evidence" value="ECO:0007669"/>
    <property type="project" value="UniProtKB-KW"/>
</dbReference>
<dbReference type="PANTHER" id="PTHR23155:SF1152">
    <property type="entry name" value="AAA+ ATPASE DOMAIN-CONTAINING PROTEIN"/>
    <property type="match status" value="1"/>
</dbReference>
<dbReference type="InterPro" id="IPR027417">
    <property type="entry name" value="P-loop_NTPase"/>
</dbReference>
<dbReference type="PANTHER" id="PTHR23155">
    <property type="entry name" value="DISEASE RESISTANCE PROTEIN RP"/>
    <property type="match status" value="1"/>
</dbReference>
<dbReference type="AlphaFoldDB" id="A0A022PN90"/>
<dbReference type="Pfam" id="PF23598">
    <property type="entry name" value="LRR_14"/>
    <property type="match status" value="1"/>
</dbReference>
<keyword evidence="1" id="KW-0433">Leucine-rich repeat</keyword>
<dbReference type="Gene3D" id="1.10.8.430">
    <property type="entry name" value="Helical domain of apoptotic protease-activating factors"/>
    <property type="match status" value="1"/>
</dbReference>
<proteinExistence type="predicted"/>
<feature type="domain" description="NB-ARC" evidence="4">
    <location>
        <begin position="140"/>
        <end position="299"/>
    </location>
</feature>
<keyword evidence="2" id="KW-0677">Repeat</keyword>
<feature type="domain" description="Disease resistance R13L4/SHOC-2-like LRR" evidence="5">
    <location>
        <begin position="510"/>
        <end position="770"/>
    </location>
</feature>
<dbReference type="PRINTS" id="PR00364">
    <property type="entry name" value="DISEASERSIST"/>
</dbReference>